<comment type="caution">
    <text evidence="2">The sequence shown here is derived from an EMBL/GenBank/DDBJ whole genome shotgun (WGS) entry which is preliminary data.</text>
</comment>
<reference evidence="2 3" key="1">
    <citation type="submission" date="2018-12" db="EMBL/GenBank/DDBJ databases">
        <title>Draft genome sequence of Xylaria grammica IHI A82.</title>
        <authorList>
            <person name="Buettner E."/>
            <person name="Kellner H."/>
        </authorList>
    </citation>
    <scope>NUCLEOTIDE SEQUENCE [LARGE SCALE GENOMIC DNA]</scope>
    <source>
        <strain evidence="2 3">IHI A82</strain>
    </source>
</reference>
<feature type="region of interest" description="Disordered" evidence="1">
    <location>
        <begin position="547"/>
        <end position="576"/>
    </location>
</feature>
<protein>
    <submittedName>
        <fullName evidence="2">Uncharacterized protein</fullName>
    </submittedName>
</protein>
<feature type="region of interest" description="Disordered" evidence="1">
    <location>
        <begin position="1"/>
        <end position="133"/>
    </location>
</feature>
<organism evidence="2 3">
    <name type="scientific">Xylaria grammica</name>
    <dbReference type="NCBI Taxonomy" id="363999"/>
    <lineage>
        <taxon>Eukaryota</taxon>
        <taxon>Fungi</taxon>
        <taxon>Dikarya</taxon>
        <taxon>Ascomycota</taxon>
        <taxon>Pezizomycotina</taxon>
        <taxon>Sordariomycetes</taxon>
        <taxon>Xylariomycetidae</taxon>
        <taxon>Xylariales</taxon>
        <taxon>Xylariaceae</taxon>
        <taxon>Xylaria</taxon>
    </lineage>
</organism>
<accession>A0A439CPC9</accession>
<dbReference type="STRING" id="363999.A0A439CPC9"/>
<gene>
    <name evidence="2" type="ORF">EKO27_g11094</name>
</gene>
<feature type="region of interest" description="Disordered" evidence="1">
    <location>
        <begin position="297"/>
        <end position="329"/>
    </location>
</feature>
<dbReference type="Proteomes" id="UP000286045">
    <property type="component" value="Unassembled WGS sequence"/>
</dbReference>
<feature type="compositionally biased region" description="Polar residues" evidence="1">
    <location>
        <begin position="82"/>
        <end position="100"/>
    </location>
</feature>
<dbReference type="AlphaFoldDB" id="A0A439CPC9"/>
<feature type="compositionally biased region" description="Basic and acidic residues" evidence="1">
    <location>
        <begin position="485"/>
        <end position="494"/>
    </location>
</feature>
<evidence type="ECO:0000256" key="1">
    <source>
        <dbReference type="SAM" id="MobiDB-lite"/>
    </source>
</evidence>
<name>A0A439CPC9_9PEZI</name>
<evidence type="ECO:0000313" key="3">
    <source>
        <dbReference type="Proteomes" id="UP000286045"/>
    </source>
</evidence>
<sequence>MASLQPNGIMETDQDLVPSTPPETTTTTTVVASPAARPPTLHRLPSSQQSMPSTADPPSPVDPSASFRTELNDDRLSPPQVIRSSLTPPPSSQVIHSNATAGMPLGYAGSQTTNGIISPPATTLQGLGRNRPGIAEFVPPPADQIDNATMDELRSMLQSCLSINAKLKSETAHHKLQYELLSIQAVEDTNRANVEHEMTRREVEALRSAEHARQARRELETGVDPIHTKYNELQQTHEALTKEHNDLLRRFKSASRLVQRQAEEIYVLNDDREMLLNRIRENRQHFRMLCSPGGVFHGALTPKTPSTSPQQHRTTPRQTPRSANRGGRYENETDAGFAVLLQALKQDNSAPTTPTSANQAPPRAPFRQHRAAHSLSSLPATPYSRSRGNAGLLPSIDLVPRTEPAQRFGNRVNPQTPTPRKRRKSRESTISAEDENEGNAQTMTLESVAAAAQSYMSQGSHPPPRREDEEVEVFESQATRAASEMLRRDPRESFEVASSVGSRDATPVPAEKTQKLQTKLYAPVHKAGLHIEKRKFNGAANAEEVRGEALLSPTKKLRYGGDGPVGLGIQNHRRRG</sequence>
<feature type="region of interest" description="Disordered" evidence="1">
    <location>
        <begin position="348"/>
        <end position="517"/>
    </location>
</feature>
<feature type="compositionally biased region" description="Polar residues" evidence="1">
    <location>
        <begin position="348"/>
        <end position="359"/>
    </location>
</feature>
<evidence type="ECO:0000313" key="2">
    <source>
        <dbReference type="EMBL" id="RWA04009.1"/>
    </source>
</evidence>
<feature type="compositionally biased region" description="Polar residues" evidence="1">
    <location>
        <begin position="303"/>
        <end position="322"/>
    </location>
</feature>
<feature type="compositionally biased region" description="Low complexity" evidence="1">
    <location>
        <begin position="22"/>
        <end position="39"/>
    </location>
</feature>
<feature type="compositionally biased region" description="Polar residues" evidence="1">
    <location>
        <begin position="109"/>
        <end position="125"/>
    </location>
</feature>
<keyword evidence="3" id="KW-1185">Reference proteome</keyword>
<feature type="compositionally biased region" description="Polar residues" evidence="1">
    <location>
        <begin position="374"/>
        <end position="387"/>
    </location>
</feature>
<dbReference type="EMBL" id="RYZI01000651">
    <property type="protein sequence ID" value="RWA04009.1"/>
    <property type="molecule type" value="Genomic_DNA"/>
</dbReference>
<proteinExistence type="predicted"/>